<name>A0A316UYK9_9BASI</name>
<accession>A0A316UYK9</accession>
<dbReference type="PROSITE" id="PS50879">
    <property type="entry name" value="RNASE_H_1"/>
    <property type="match status" value="1"/>
</dbReference>
<evidence type="ECO:0000256" key="3">
    <source>
        <dbReference type="ARBA" id="ARBA00012180"/>
    </source>
</evidence>
<dbReference type="GO" id="GO:0046872">
    <property type="term" value="F:metal ion binding"/>
    <property type="evidence" value="ECO:0007669"/>
    <property type="project" value="UniProtKB-KW"/>
</dbReference>
<dbReference type="GO" id="GO:0003676">
    <property type="term" value="F:nucleic acid binding"/>
    <property type="evidence" value="ECO:0007669"/>
    <property type="project" value="InterPro"/>
</dbReference>
<keyword evidence="7" id="KW-0378">Hydrolase</keyword>
<evidence type="ECO:0000259" key="9">
    <source>
        <dbReference type="PROSITE" id="PS50879"/>
    </source>
</evidence>
<dbReference type="InterPro" id="IPR012337">
    <property type="entry name" value="RNaseH-like_sf"/>
</dbReference>
<dbReference type="STRING" id="1569628.A0A316UYK9"/>
<keyword evidence="4" id="KW-0540">Nuclease</keyword>
<keyword evidence="5" id="KW-0479">Metal-binding</keyword>
<dbReference type="GO" id="GO:0004523">
    <property type="term" value="F:RNA-DNA hybrid ribonuclease activity"/>
    <property type="evidence" value="ECO:0007669"/>
    <property type="project" value="UniProtKB-EC"/>
</dbReference>
<dbReference type="PANTHER" id="PTHR10642">
    <property type="entry name" value="RIBONUCLEASE H1"/>
    <property type="match status" value="1"/>
</dbReference>
<dbReference type="GO" id="GO:0043137">
    <property type="term" value="P:DNA replication, removal of RNA primer"/>
    <property type="evidence" value="ECO:0007669"/>
    <property type="project" value="TreeGrafter"/>
</dbReference>
<evidence type="ECO:0000256" key="2">
    <source>
        <dbReference type="ARBA" id="ARBA00005300"/>
    </source>
</evidence>
<evidence type="ECO:0000313" key="10">
    <source>
        <dbReference type="EMBL" id="PWN30397.1"/>
    </source>
</evidence>
<dbReference type="EMBL" id="KZ819662">
    <property type="protein sequence ID" value="PWN30397.1"/>
    <property type="molecule type" value="Genomic_DNA"/>
</dbReference>
<evidence type="ECO:0000256" key="1">
    <source>
        <dbReference type="ARBA" id="ARBA00000077"/>
    </source>
</evidence>
<gene>
    <name evidence="10" type="ORF">BDZ90DRAFT_13531</name>
</gene>
<dbReference type="InterPro" id="IPR002156">
    <property type="entry name" value="RNaseH_domain"/>
</dbReference>
<evidence type="ECO:0000256" key="5">
    <source>
        <dbReference type="ARBA" id="ARBA00022723"/>
    </source>
</evidence>
<dbReference type="OrthoDB" id="245563at2759"/>
<organism evidence="10 11">
    <name type="scientific">Jaminaea rosea</name>
    <dbReference type="NCBI Taxonomy" id="1569628"/>
    <lineage>
        <taxon>Eukaryota</taxon>
        <taxon>Fungi</taxon>
        <taxon>Dikarya</taxon>
        <taxon>Basidiomycota</taxon>
        <taxon>Ustilaginomycotina</taxon>
        <taxon>Exobasidiomycetes</taxon>
        <taxon>Microstromatales</taxon>
        <taxon>Microstromatales incertae sedis</taxon>
        <taxon>Jaminaea</taxon>
    </lineage>
</organism>
<evidence type="ECO:0000256" key="4">
    <source>
        <dbReference type="ARBA" id="ARBA00022722"/>
    </source>
</evidence>
<dbReference type="AlphaFoldDB" id="A0A316UYK9"/>
<dbReference type="SUPFAM" id="SSF53098">
    <property type="entry name" value="Ribonuclease H-like"/>
    <property type="match status" value="1"/>
</dbReference>
<feature type="compositionally biased region" description="Low complexity" evidence="8">
    <location>
        <begin position="1"/>
        <end position="14"/>
    </location>
</feature>
<dbReference type="RefSeq" id="XP_025365009.1">
    <property type="nucleotide sequence ID" value="XM_025503415.1"/>
</dbReference>
<dbReference type="Gene3D" id="3.30.420.10">
    <property type="entry name" value="Ribonuclease H-like superfamily/Ribonuclease H"/>
    <property type="match status" value="1"/>
</dbReference>
<dbReference type="GeneID" id="37025238"/>
<evidence type="ECO:0000313" key="11">
    <source>
        <dbReference type="Proteomes" id="UP000245884"/>
    </source>
</evidence>
<comment type="catalytic activity">
    <reaction evidence="1">
        <text>Endonucleolytic cleavage to 5'-phosphomonoester.</text>
        <dbReference type="EC" id="3.1.26.4"/>
    </reaction>
</comment>
<sequence>MSSTPTARPATSAAQGPRADLAPKVSAASGQHGTRKAYVPAHMRSCPAAATPAPATQTPVICYTHGQVLINGRHSIRGGVGVWFERSRHHHLNVAEPLPSMVRKDHKGESVKRAELWAIIRALQSAPADRSLTIITDSSYAVRAINDLVPLWESRRWRNCKRQPVANGDLIREVLQECDARRLRAGCKIKIELLSEDDVALDGWEEARE</sequence>
<feature type="domain" description="RNase H type-1" evidence="9">
    <location>
        <begin position="56"/>
        <end position="209"/>
    </location>
</feature>
<dbReference type="InterPro" id="IPR050092">
    <property type="entry name" value="RNase_H"/>
</dbReference>
<evidence type="ECO:0000256" key="7">
    <source>
        <dbReference type="ARBA" id="ARBA00022801"/>
    </source>
</evidence>
<evidence type="ECO:0000256" key="8">
    <source>
        <dbReference type="SAM" id="MobiDB-lite"/>
    </source>
</evidence>
<keyword evidence="11" id="KW-1185">Reference proteome</keyword>
<proteinExistence type="inferred from homology"/>
<feature type="region of interest" description="Disordered" evidence="8">
    <location>
        <begin position="1"/>
        <end position="36"/>
    </location>
</feature>
<dbReference type="InterPro" id="IPR036397">
    <property type="entry name" value="RNaseH_sf"/>
</dbReference>
<comment type="similarity">
    <text evidence="2">Belongs to the RNase H family.</text>
</comment>
<dbReference type="Proteomes" id="UP000245884">
    <property type="component" value="Unassembled WGS sequence"/>
</dbReference>
<dbReference type="EC" id="3.1.26.4" evidence="3"/>
<reference evidence="10 11" key="1">
    <citation type="journal article" date="2018" name="Mol. Biol. Evol.">
        <title>Broad Genomic Sampling Reveals a Smut Pathogenic Ancestry of the Fungal Clade Ustilaginomycotina.</title>
        <authorList>
            <person name="Kijpornyongpan T."/>
            <person name="Mondo S.J."/>
            <person name="Barry K."/>
            <person name="Sandor L."/>
            <person name="Lee J."/>
            <person name="Lipzen A."/>
            <person name="Pangilinan J."/>
            <person name="LaButti K."/>
            <person name="Hainaut M."/>
            <person name="Henrissat B."/>
            <person name="Grigoriev I.V."/>
            <person name="Spatafora J.W."/>
            <person name="Aime M.C."/>
        </authorList>
    </citation>
    <scope>NUCLEOTIDE SEQUENCE [LARGE SCALE GENOMIC DNA]</scope>
    <source>
        <strain evidence="10 11">MCA 5214</strain>
    </source>
</reference>
<keyword evidence="6" id="KW-0255">Endonuclease</keyword>
<evidence type="ECO:0000256" key="6">
    <source>
        <dbReference type="ARBA" id="ARBA00022759"/>
    </source>
</evidence>
<protein>
    <recommendedName>
        <fullName evidence="3">ribonuclease H</fullName>
        <ecNumber evidence="3">3.1.26.4</ecNumber>
    </recommendedName>
</protein>
<dbReference type="Pfam" id="PF00075">
    <property type="entry name" value="RNase_H"/>
    <property type="match status" value="1"/>
</dbReference>
<dbReference type="PANTHER" id="PTHR10642:SF26">
    <property type="entry name" value="RIBONUCLEASE H1"/>
    <property type="match status" value="1"/>
</dbReference>